<evidence type="ECO:0000313" key="3">
    <source>
        <dbReference type="Proteomes" id="UP000434957"/>
    </source>
</evidence>
<proteinExistence type="predicted"/>
<sequence length="41" mass="4688">MKIFKELIKESPEPLSDYAKSITGQGFTPMWNDSSKNVWIA</sequence>
<dbReference type="OrthoDB" id="10294021at2759"/>
<reference evidence="1 4" key="1">
    <citation type="submission" date="2018-09" db="EMBL/GenBank/DDBJ databases">
        <title>Genomic investigation of the strawberry pathogen Phytophthora fragariae indicates pathogenicity is determined by transcriptional variation in three key races.</title>
        <authorList>
            <person name="Adams T.M."/>
            <person name="Armitage A.D."/>
            <person name="Sobczyk M.K."/>
            <person name="Bates H.J."/>
            <person name="Dunwell J.M."/>
            <person name="Nellist C.F."/>
            <person name="Harrison R.J."/>
        </authorList>
    </citation>
    <scope>NUCLEOTIDE SEQUENCE [LARGE SCALE GENOMIC DNA]</scope>
    <source>
        <strain evidence="1 4">SCRP324</strain>
        <strain evidence="2 3">SCRP333</strain>
    </source>
</reference>
<evidence type="ECO:0000313" key="4">
    <source>
        <dbReference type="Proteomes" id="UP000435112"/>
    </source>
</evidence>
<dbReference type="Proteomes" id="UP000435112">
    <property type="component" value="Unassembled WGS sequence"/>
</dbReference>
<dbReference type="EMBL" id="QXFT01001449">
    <property type="protein sequence ID" value="KAE9318397.1"/>
    <property type="molecule type" value="Genomic_DNA"/>
</dbReference>
<dbReference type="Proteomes" id="UP000434957">
    <property type="component" value="Unassembled WGS sequence"/>
</dbReference>
<dbReference type="EMBL" id="QXFU01001348">
    <property type="protein sequence ID" value="KAE9004383.1"/>
    <property type="molecule type" value="Genomic_DNA"/>
</dbReference>
<name>A0A6A3KKY2_9STRA</name>
<dbReference type="AlphaFoldDB" id="A0A6A3KKY2"/>
<organism evidence="1 4">
    <name type="scientific">Phytophthora rubi</name>
    <dbReference type="NCBI Taxonomy" id="129364"/>
    <lineage>
        <taxon>Eukaryota</taxon>
        <taxon>Sar</taxon>
        <taxon>Stramenopiles</taxon>
        <taxon>Oomycota</taxon>
        <taxon>Peronosporomycetes</taxon>
        <taxon>Peronosporales</taxon>
        <taxon>Peronosporaceae</taxon>
        <taxon>Phytophthora</taxon>
    </lineage>
</organism>
<accession>A0A6A3KKY2</accession>
<keyword evidence="3" id="KW-1185">Reference proteome</keyword>
<gene>
    <name evidence="1" type="ORF">PR002_g17080</name>
    <name evidence="2" type="ORF">PR003_g18240</name>
</gene>
<evidence type="ECO:0000313" key="1">
    <source>
        <dbReference type="EMBL" id="KAE9004383.1"/>
    </source>
</evidence>
<comment type="caution">
    <text evidence="1">The sequence shown here is derived from an EMBL/GenBank/DDBJ whole genome shotgun (WGS) entry which is preliminary data.</text>
</comment>
<evidence type="ECO:0000313" key="2">
    <source>
        <dbReference type="EMBL" id="KAE9318397.1"/>
    </source>
</evidence>
<protein>
    <submittedName>
        <fullName evidence="1">Uncharacterized protein</fullName>
    </submittedName>
</protein>